<dbReference type="Gene3D" id="3.20.170.20">
    <property type="entry name" value="Protein of unknown function DUF952"/>
    <property type="match status" value="1"/>
</dbReference>
<dbReference type="RefSeq" id="WP_007205808.1">
    <property type="nucleotide sequence ID" value="NZ_CH672414.1"/>
</dbReference>
<dbReference type="PANTHER" id="PTHR34129">
    <property type="entry name" value="BLR1139 PROTEIN"/>
    <property type="match status" value="1"/>
</dbReference>
<dbReference type="eggNOG" id="COG3502">
    <property type="taxonomic scope" value="Bacteria"/>
</dbReference>
<dbReference type="Proteomes" id="UP000004507">
    <property type="component" value="Unassembled WGS sequence"/>
</dbReference>
<sequence length="110" mass="11945">MLIYKIFRADEWAAFERDGATSGAPVDLADGYIHFSTAATVAETLTKYFTGETGLVLLAVAAEGLDPLKWEPARGGVLFPHLYRDLTLADVVWVRDLPLSDGAHVLPDLA</sequence>
<keyword evidence="2" id="KW-1185">Reference proteome</keyword>
<evidence type="ECO:0000313" key="1">
    <source>
        <dbReference type="EMBL" id="EAQ07906.1"/>
    </source>
</evidence>
<gene>
    <name evidence="1" type="ORF">SKA53_09289</name>
</gene>
<evidence type="ECO:0000313" key="2">
    <source>
        <dbReference type="Proteomes" id="UP000004507"/>
    </source>
</evidence>
<dbReference type="SUPFAM" id="SSF56399">
    <property type="entry name" value="ADP-ribosylation"/>
    <property type="match status" value="1"/>
</dbReference>
<evidence type="ECO:0008006" key="3">
    <source>
        <dbReference type="Google" id="ProtNLM"/>
    </source>
</evidence>
<dbReference type="EMBL" id="AAMS01000001">
    <property type="protein sequence ID" value="EAQ07906.1"/>
    <property type="molecule type" value="Genomic_DNA"/>
</dbReference>
<name>A3V0R1_9RHOB</name>
<dbReference type="InterPro" id="IPR009297">
    <property type="entry name" value="DUF952"/>
</dbReference>
<organism evidence="1 2">
    <name type="scientific">Yoonia vestfoldensis SKA53</name>
    <dbReference type="NCBI Taxonomy" id="314232"/>
    <lineage>
        <taxon>Bacteria</taxon>
        <taxon>Pseudomonadati</taxon>
        <taxon>Pseudomonadota</taxon>
        <taxon>Alphaproteobacteria</taxon>
        <taxon>Rhodobacterales</taxon>
        <taxon>Paracoccaceae</taxon>
        <taxon>Yoonia</taxon>
    </lineage>
</organism>
<dbReference type="AlphaFoldDB" id="A3V0R1"/>
<comment type="caution">
    <text evidence="1">The sequence shown here is derived from an EMBL/GenBank/DDBJ whole genome shotgun (WGS) entry which is preliminary data.</text>
</comment>
<proteinExistence type="predicted"/>
<reference evidence="1 2" key="1">
    <citation type="submission" date="2006-01" db="EMBL/GenBank/DDBJ databases">
        <authorList>
            <person name="Hagstrom A."/>
            <person name="Ferriera S."/>
            <person name="Johnson J."/>
            <person name="Kravitz S."/>
            <person name="Halpern A."/>
            <person name="Remington K."/>
            <person name="Beeson K."/>
            <person name="Tran B."/>
            <person name="Rogers Y.-H."/>
            <person name="Friedman R."/>
            <person name="Venter J.C."/>
        </authorList>
    </citation>
    <scope>NUCLEOTIDE SEQUENCE [LARGE SCALE GENOMIC DNA]</scope>
    <source>
        <strain evidence="1 2">SKA53</strain>
    </source>
</reference>
<accession>A3V0R1</accession>
<protein>
    <recommendedName>
        <fullName evidence="3">DUF952 domain-containing protein</fullName>
    </recommendedName>
</protein>
<dbReference type="STRING" id="314232.SKA53_09289"/>
<dbReference type="Pfam" id="PF06108">
    <property type="entry name" value="DUF952"/>
    <property type="match status" value="1"/>
</dbReference>
<dbReference type="OrthoDB" id="9799937at2"/>
<dbReference type="PANTHER" id="PTHR34129:SF1">
    <property type="entry name" value="DUF952 DOMAIN-CONTAINING PROTEIN"/>
    <property type="match status" value="1"/>
</dbReference>
<dbReference type="HOGENOM" id="CLU_129452_0_0_5"/>